<dbReference type="Gene3D" id="3.40.50.300">
    <property type="entry name" value="P-loop containing nucleotide triphosphate hydrolases"/>
    <property type="match status" value="1"/>
</dbReference>
<dbReference type="InterPro" id="IPR027417">
    <property type="entry name" value="P-loop_NTPase"/>
</dbReference>
<evidence type="ECO:0000256" key="2">
    <source>
        <dbReference type="ARBA" id="ARBA00022741"/>
    </source>
</evidence>
<dbReference type="InterPro" id="IPR017871">
    <property type="entry name" value="ABC_transporter-like_CS"/>
</dbReference>
<evidence type="ECO:0000256" key="4">
    <source>
        <dbReference type="ARBA" id="ARBA00022840"/>
    </source>
</evidence>
<evidence type="ECO:0000256" key="1">
    <source>
        <dbReference type="ARBA" id="ARBA00022448"/>
    </source>
</evidence>
<reference evidence="8 9" key="1">
    <citation type="submission" date="2024-03" db="EMBL/GenBank/DDBJ databases">
        <title>High-quality draft genome sequence of Oceanobacter sp. wDCs-4.</title>
        <authorList>
            <person name="Dong C."/>
        </authorList>
    </citation>
    <scope>NUCLEOTIDE SEQUENCE [LARGE SCALE GENOMIC DNA]</scope>
    <source>
        <strain evidence="9">wDCs-4</strain>
    </source>
</reference>
<keyword evidence="3" id="KW-0201">Cytochrome c-type biogenesis</keyword>
<evidence type="ECO:0000256" key="6">
    <source>
        <dbReference type="ARBA" id="ARBA00023136"/>
    </source>
</evidence>
<dbReference type="PROSITE" id="PS50893">
    <property type="entry name" value="ABC_TRANSPORTER_2"/>
    <property type="match status" value="1"/>
</dbReference>
<keyword evidence="4" id="KW-0067">ATP-binding</keyword>
<dbReference type="SUPFAM" id="SSF52540">
    <property type="entry name" value="P-loop containing nucleoside triphosphate hydrolases"/>
    <property type="match status" value="1"/>
</dbReference>
<proteinExistence type="predicted"/>
<dbReference type="EMBL" id="JBBKTX010000007">
    <property type="protein sequence ID" value="MFK4752239.1"/>
    <property type="molecule type" value="Genomic_DNA"/>
</dbReference>
<name>A0ABW8NH01_9GAMM</name>
<evidence type="ECO:0000313" key="8">
    <source>
        <dbReference type="EMBL" id="MFK4752239.1"/>
    </source>
</evidence>
<sequence>MANRYSDNSVSLSATQLYCERDDRVLFDRLNLAVNNGDLLQLAGPNGAGKTTLLRLLAGLNRDFDGALQWHGQPLSVVFSDYARQRLYLGHLAAIKRGLTPLENLRWLVSPWMSAESAAVITDDDLWRALEAVELGGYEETPCNQLSAGQQRRVGLSRLAIVSAPLWILDEPFTALDIAGVAWLETQIQQHVARNGAVIITSHHALQNIPSLTRLDLGELALAGGLS</sequence>
<keyword evidence="2" id="KW-0547">Nucleotide-binding</keyword>
<dbReference type="PANTHER" id="PTHR43499:SF1">
    <property type="entry name" value="ABC TRANSPORTER I FAMILY MEMBER 1"/>
    <property type="match status" value="1"/>
</dbReference>
<dbReference type="InterPro" id="IPR005895">
    <property type="entry name" value="ABC_transptr_haem_export_CcmA"/>
</dbReference>
<evidence type="ECO:0000256" key="5">
    <source>
        <dbReference type="ARBA" id="ARBA00022967"/>
    </source>
</evidence>
<dbReference type="RefSeq" id="WP_416205541.1">
    <property type="nucleotide sequence ID" value="NZ_JBBKTX010000007.1"/>
</dbReference>
<evidence type="ECO:0000256" key="3">
    <source>
        <dbReference type="ARBA" id="ARBA00022748"/>
    </source>
</evidence>
<comment type="caution">
    <text evidence="8">The sequence shown here is derived from an EMBL/GenBank/DDBJ whole genome shotgun (WGS) entry which is preliminary data.</text>
</comment>
<keyword evidence="5" id="KW-1278">Translocase</keyword>
<evidence type="ECO:0000313" key="9">
    <source>
        <dbReference type="Proteomes" id="UP001620597"/>
    </source>
</evidence>
<dbReference type="InterPro" id="IPR003439">
    <property type="entry name" value="ABC_transporter-like_ATP-bd"/>
</dbReference>
<dbReference type="SMART" id="SM00382">
    <property type="entry name" value="AAA"/>
    <property type="match status" value="1"/>
</dbReference>
<keyword evidence="1" id="KW-0813">Transport</keyword>
<organism evidence="8 9">
    <name type="scientific">Oceanobacter antarcticus</name>
    <dbReference type="NCBI Taxonomy" id="3133425"/>
    <lineage>
        <taxon>Bacteria</taxon>
        <taxon>Pseudomonadati</taxon>
        <taxon>Pseudomonadota</taxon>
        <taxon>Gammaproteobacteria</taxon>
        <taxon>Oceanospirillales</taxon>
        <taxon>Oceanospirillaceae</taxon>
        <taxon>Oceanobacter</taxon>
    </lineage>
</organism>
<dbReference type="PROSITE" id="PS00211">
    <property type="entry name" value="ABC_TRANSPORTER_1"/>
    <property type="match status" value="1"/>
</dbReference>
<gene>
    <name evidence="8" type="primary">ccmA</name>
    <name evidence="8" type="ORF">WG929_07445</name>
</gene>
<feature type="domain" description="ABC transporter" evidence="7">
    <location>
        <begin position="12"/>
        <end position="226"/>
    </location>
</feature>
<dbReference type="Proteomes" id="UP001620597">
    <property type="component" value="Unassembled WGS sequence"/>
</dbReference>
<dbReference type="NCBIfam" id="TIGR01189">
    <property type="entry name" value="ccmA"/>
    <property type="match status" value="1"/>
</dbReference>
<protein>
    <submittedName>
        <fullName evidence="8">Cytochrome c biogenesis heme-transporting ATPase CcmA</fullName>
    </submittedName>
</protein>
<keyword evidence="9" id="KW-1185">Reference proteome</keyword>
<dbReference type="Pfam" id="PF00005">
    <property type="entry name" value="ABC_tran"/>
    <property type="match status" value="1"/>
</dbReference>
<dbReference type="InterPro" id="IPR003593">
    <property type="entry name" value="AAA+_ATPase"/>
</dbReference>
<keyword evidence="6" id="KW-0472">Membrane</keyword>
<evidence type="ECO:0000259" key="7">
    <source>
        <dbReference type="PROSITE" id="PS50893"/>
    </source>
</evidence>
<dbReference type="PANTHER" id="PTHR43499">
    <property type="entry name" value="ABC TRANSPORTER I FAMILY MEMBER 1"/>
    <property type="match status" value="1"/>
</dbReference>
<accession>A0ABW8NH01</accession>
<dbReference type="NCBIfam" id="NF010061">
    <property type="entry name" value="PRK13538.1"/>
    <property type="match status" value="1"/>
</dbReference>